<comment type="caution">
    <text evidence="3">The sequence shown here is derived from an EMBL/GenBank/DDBJ whole genome shotgun (WGS) entry which is preliminary data.</text>
</comment>
<dbReference type="STRING" id="229535.A0A0M8P070"/>
<dbReference type="Gene3D" id="3.40.640.10">
    <property type="entry name" value="Type I PLP-dependent aspartate aminotransferase-like (Major domain)"/>
    <property type="match status" value="1"/>
</dbReference>
<dbReference type="PANTHER" id="PTHR43094:SF1">
    <property type="entry name" value="AMINOTRANSFERASE CLASS-III"/>
    <property type="match status" value="1"/>
</dbReference>
<dbReference type="Proteomes" id="UP000037696">
    <property type="component" value="Unassembled WGS sequence"/>
</dbReference>
<accession>A0A0M8P070</accession>
<evidence type="ECO:0000256" key="2">
    <source>
        <dbReference type="ARBA" id="ARBA00022898"/>
    </source>
</evidence>
<dbReference type="SUPFAM" id="SSF53383">
    <property type="entry name" value="PLP-dependent transferases"/>
    <property type="match status" value="1"/>
</dbReference>
<dbReference type="GO" id="GO:0030170">
    <property type="term" value="F:pyridoxal phosphate binding"/>
    <property type="evidence" value="ECO:0007669"/>
    <property type="project" value="InterPro"/>
</dbReference>
<organism evidence="3 4">
    <name type="scientific">Penicillium nordicum</name>
    <dbReference type="NCBI Taxonomy" id="229535"/>
    <lineage>
        <taxon>Eukaryota</taxon>
        <taxon>Fungi</taxon>
        <taxon>Dikarya</taxon>
        <taxon>Ascomycota</taxon>
        <taxon>Pezizomycotina</taxon>
        <taxon>Eurotiomycetes</taxon>
        <taxon>Eurotiomycetidae</taxon>
        <taxon>Eurotiales</taxon>
        <taxon>Aspergillaceae</taxon>
        <taxon>Penicillium</taxon>
    </lineage>
</organism>
<dbReference type="InterPro" id="IPR015422">
    <property type="entry name" value="PyrdxlP-dep_Trfase_small"/>
</dbReference>
<protein>
    <recommendedName>
        <fullName evidence="5">Acetylornithine transaminase</fullName>
    </recommendedName>
</protein>
<sequence>MLRPDTKAPLLKVIKGEGAYLTVSGGRKILDACAGAAVACIGHSDPRVRDAINRQLDAVSYAHSQTYTNEAQEDLAKLLIESTEGAMSHALFMSSGKNFSSSPRG</sequence>
<dbReference type="InterPro" id="IPR015421">
    <property type="entry name" value="PyrdxlP-dep_Trfase_major"/>
</dbReference>
<dbReference type="PANTHER" id="PTHR43094">
    <property type="entry name" value="AMINOTRANSFERASE"/>
    <property type="match status" value="1"/>
</dbReference>
<evidence type="ECO:0000313" key="3">
    <source>
        <dbReference type="EMBL" id="KOS37931.1"/>
    </source>
</evidence>
<evidence type="ECO:0000313" key="4">
    <source>
        <dbReference type="Proteomes" id="UP000037696"/>
    </source>
</evidence>
<comment type="similarity">
    <text evidence="1">Belongs to the class-III pyridoxal-phosphate-dependent aminotransferase family.</text>
</comment>
<dbReference type="OrthoDB" id="10261433at2759"/>
<dbReference type="InterPro" id="IPR005814">
    <property type="entry name" value="Aminotrans_3"/>
</dbReference>
<dbReference type="EMBL" id="LHQQ01000284">
    <property type="protein sequence ID" value="KOS37931.1"/>
    <property type="molecule type" value="Genomic_DNA"/>
</dbReference>
<dbReference type="Gene3D" id="3.90.1150.10">
    <property type="entry name" value="Aspartate Aminotransferase, domain 1"/>
    <property type="match status" value="1"/>
</dbReference>
<proteinExistence type="inferred from homology"/>
<dbReference type="GO" id="GO:0008483">
    <property type="term" value="F:transaminase activity"/>
    <property type="evidence" value="ECO:0007669"/>
    <property type="project" value="InterPro"/>
</dbReference>
<name>A0A0M8P070_9EURO</name>
<dbReference type="GO" id="GO:0005829">
    <property type="term" value="C:cytosol"/>
    <property type="evidence" value="ECO:0007669"/>
    <property type="project" value="TreeGrafter"/>
</dbReference>
<evidence type="ECO:0000256" key="1">
    <source>
        <dbReference type="ARBA" id="ARBA00008954"/>
    </source>
</evidence>
<dbReference type="Pfam" id="PF00202">
    <property type="entry name" value="Aminotran_3"/>
    <property type="match status" value="1"/>
</dbReference>
<dbReference type="AlphaFoldDB" id="A0A0M8P070"/>
<dbReference type="InterPro" id="IPR015424">
    <property type="entry name" value="PyrdxlP-dep_Trfase"/>
</dbReference>
<keyword evidence="4" id="KW-1185">Reference proteome</keyword>
<evidence type="ECO:0008006" key="5">
    <source>
        <dbReference type="Google" id="ProtNLM"/>
    </source>
</evidence>
<reference evidence="3 4" key="1">
    <citation type="submission" date="2015-08" db="EMBL/GenBank/DDBJ databases">
        <title>Genome sequencing of Penicillium nordicum.</title>
        <authorList>
            <person name="Nguyen H.D."/>
            <person name="Seifert K.A."/>
        </authorList>
    </citation>
    <scope>NUCLEOTIDE SEQUENCE [LARGE SCALE GENOMIC DNA]</scope>
    <source>
        <strain evidence="3 4">DAOMC 185683</strain>
    </source>
</reference>
<gene>
    <name evidence="3" type="ORF">ACN38_g11262</name>
</gene>
<keyword evidence="2" id="KW-0663">Pyridoxal phosphate</keyword>